<organism evidence="6 7">
    <name type="scientific">Pisum sativum</name>
    <name type="common">Garden pea</name>
    <name type="synonym">Lathyrus oleraceus</name>
    <dbReference type="NCBI Taxonomy" id="3888"/>
    <lineage>
        <taxon>Eukaryota</taxon>
        <taxon>Viridiplantae</taxon>
        <taxon>Streptophyta</taxon>
        <taxon>Embryophyta</taxon>
        <taxon>Tracheophyta</taxon>
        <taxon>Spermatophyta</taxon>
        <taxon>Magnoliopsida</taxon>
        <taxon>eudicotyledons</taxon>
        <taxon>Gunneridae</taxon>
        <taxon>Pentapetalae</taxon>
        <taxon>rosids</taxon>
        <taxon>fabids</taxon>
        <taxon>Fabales</taxon>
        <taxon>Fabaceae</taxon>
        <taxon>Papilionoideae</taxon>
        <taxon>50 kb inversion clade</taxon>
        <taxon>NPAAA clade</taxon>
        <taxon>Hologalegina</taxon>
        <taxon>IRL clade</taxon>
        <taxon>Fabeae</taxon>
        <taxon>Lathyrus</taxon>
    </lineage>
</organism>
<evidence type="ECO:0000313" key="6">
    <source>
        <dbReference type="EMBL" id="KAI5394119.1"/>
    </source>
</evidence>
<dbReference type="SUPFAM" id="SSF47473">
    <property type="entry name" value="EF-hand"/>
    <property type="match status" value="2"/>
</dbReference>
<keyword evidence="7" id="KW-1185">Reference proteome</keyword>
<gene>
    <name evidence="6" type="ORF">KIW84_060993</name>
</gene>
<dbReference type="PROSITE" id="PS50222">
    <property type="entry name" value="EF_HAND_2"/>
    <property type="match status" value="2"/>
</dbReference>
<feature type="transmembrane region" description="Helical" evidence="4">
    <location>
        <begin position="6"/>
        <end position="24"/>
    </location>
</feature>
<dbReference type="Proteomes" id="UP001058974">
    <property type="component" value="Chromosome 6"/>
</dbReference>
<sequence>MSKAVAYILLATATIIFFKFISPLKHEEEKGSLSRRFGYKILERAPIFDPIVTKIEREVEQIKQQQKMNFDNNNNKVVVPDTGLESTTSINEVAETYQFLTSGGKLNTTLRLMILFPLLDRETKDGFIVSNELESWITQRALERLDYSTQTELESKDKDGDSSLSFREYLPHLSEEDIEKNETTHGEAGWWMKKFESADSDHNGLLNFTELRDFLHPEDSKNPEMLKWMVTDRFKRMDNHEMDGKLSFNEFEENVYSTYETYMDFETYGVDVPKVTDKFAELDVNKDQFITPEELLPILPYIYPGELAFAKYYTYYLMNEADDNEDKKLTLEEMINHEFIFYNTVHADGHAESDDDHDEL</sequence>
<feature type="domain" description="EF-hand" evidence="5">
    <location>
        <begin position="270"/>
        <end position="305"/>
    </location>
</feature>
<evidence type="ECO:0000256" key="1">
    <source>
        <dbReference type="ARBA" id="ARBA00022723"/>
    </source>
</evidence>
<evidence type="ECO:0000259" key="5">
    <source>
        <dbReference type="PROSITE" id="PS50222"/>
    </source>
</evidence>
<dbReference type="PANTHER" id="PTHR10827">
    <property type="entry name" value="RETICULOCALBIN"/>
    <property type="match status" value="1"/>
</dbReference>
<dbReference type="PROSITE" id="PS00018">
    <property type="entry name" value="EF_HAND_1"/>
    <property type="match status" value="2"/>
</dbReference>
<protein>
    <recommendedName>
        <fullName evidence="5">EF-hand domain-containing protein</fullName>
    </recommendedName>
</protein>
<evidence type="ECO:0000256" key="2">
    <source>
        <dbReference type="ARBA" id="ARBA00022737"/>
    </source>
</evidence>
<keyword evidence="4" id="KW-0812">Transmembrane</keyword>
<keyword evidence="2" id="KW-0677">Repeat</keyword>
<dbReference type="Gene3D" id="1.10.238.10">
    <property type="entry name" value="EF-hand"/>
    <property type="match status" value="2"/>
</dbReference>
<evidence type="ECO:0000256" key="3">
    <source>
        <dbReference type="ARBA" id="ARBA00022837"/>
    </source>
</evidence>
<name>A0A9D5A3J4_PEA</name>
<dbReference type="OrthoDB" id="293868at2759"/>
<dbReference type="GO" id="GO:0005783">
    <property type="term" value="C:endoplasmic reticulum"/>
    <property type="evidence" value="ECO:0007669"/>
    <property type="project" value="TreeGrafter"/>
</dbReference>
<keyword evidence="3" id="KW-0106">Calcium</keyword>
<comment type="caution">
    <text evidence="6">The sequence shown here is derived from an EMBL/GenBank/DDBJ whole genome shotgun (WGS) entry which is preliminary data.</text>
</comment>
<dbReference type="PANTHER" id="PTHR10827:SF98">
    <property type="entry name" value="45 KDA CALCIUM-BINDING PROTEIN"/>
    <property type="match status" value="1"/>
</dbReference>
<dbReference type="Pfam" id="PF13499">
    <property type="entry name" value="EF-hand_7"/>
    <property type="match status" value="1"/>
</dbReference>
<dbReference type="Gramene" id="Psat06G0099300-T1">
    <property type="protein sequence ID" value="KAI5394119.1"/>
    <property type="gene ID" value="KIW84_060993"/>
</dbReference>
<dbReference type="AlphaFoldDB" id="A0A9D5A3J4"/>
<proteinExistence type="predicted"/>
<keyword evidence="4" id="KW-0472">Membrane</keyword>
<keyword evidence="1" id="KW-0479">Metal-binding</keyword>
<dbReference type="InterPro" id="IPR002048">
    <property type="entry name" value="EF_hand_dom"/>
</dbReference>
<evidence type="ECO:0000256" key="4">
    <source>
        <dbReference type="SAM" id="Phobius"/>
    </source>
</evidence>
<feature type="domain" description="EF-hand" evidence="5">
    <location>
        <begin position="186"/>
        <end position="221"/>
    </location>
</feature>
<reference evidence="6 7" key="1">
    <citation type="journal article" date="2022" name="Nat. Genet.">
        <title>Improved pea reference genome and pan-genome highlight genomic features and evolutionary characteristics.</title>
        <authorList>
            <person name="Yang T."/>
            <person name="Liu R."/>
            <person name="Luo Y."/>
            <person name="Hu S."/>
            <person name="Wang D."/>
            <person name="Wang C."/>
            <person name="Pandey M.K."/>
            <person name="Ge S."/>
            <person name="Xu Q."/>
            <person name="Li N."/>
            <person name="Li G."/>
            <person name="Huang Y."/>
            <person name="Saxena R.K."/>
            <person name="Ji Y."/>
            <person name="Li M."/>
            <person name="Yan X."/>
            <person name="He Y."/>
            <person name="Liu Y."/>
            <person name="Wang X."/>
            <person name="Xiang C."/>
            <person name="Varshney R.K."/>
            <person name="Ding H."/>
            <person name="Gao S."/>
            <person name="Zong X."/>
        </authorList>
    </citation>
    <scope>NUCLEOTIDE SEQUENCE [LARGE SCALE GENOMIC DNA]</scope>
    <source>
        <strain evidence="6 7">cv. Zhongwan 6</strain>
    </source>
</reference>
<keyword evidence="4" id="KW-1133">Transmembrane helix</keyword>
<dbReference type="InterPro" id="IPR018247">
    <property type="entry name" value="EF_Hand_1_Ca_BS"/>
</dbReference>
<dbReference type="EMBL" id="JAMSHJ010000006">
    <property type="protein sequence ID" value="KAI5394119.1"/>
    <property type="molecule type" value="Genomic_DNA"/>
</dbReference>
<dbReference type="InterPro" id="IPR011992">
    <property type="entry name" value="EF-hand-dom_pair"/>
</dbReference>
<accession>A0A9D5A3J4</accession>
<dbReference type="GO" id="GO:0005509">
    <property type="term" value="F:calcium ion binding"/>
    <property type="evidence" value="ECO:0007669"/>
    <property type="project" value="InterPro"/>
</dbReference>
<dbReference type="SMART" id="SM00054">
    <property type="entry name" value="EFh"/>
    <property type="match status" value="2"/>
</dbReference>
<evidence type="ECO:0000313" key="7">
    <source>
        <dbReference type="Proteomes" id="UP001058974"/>
    </source>
</evidence>